<organism evidence="2 3">
    <name type="scientific">Cellulomonas oligotrophica</name>
    <dbReference type="NCBI Taxonomy" id="931536"/>
    <lineage>
        <taxon>Bacteria</taxon>
        <taxon>Bacillati</taxon>
        <taxon>Actinomycetota</taxon>
        <taxon>Actinomycetes</taxon>
        <taxon>Micrococcales</taxon>
        <taxon>Cellulomonadaceae</taxon>
        <taxon>Cellulomonas</taxon>
    </lineage>
</organism>
<comment type="caution">
    <text evidence="2">The sequence shown here is derived from an EMBL/GenBank/DDBJ whole genome shotgun (WGS) entry which is preliminary data.</text>
</comment>
<reference evidence="1 4" key="2">
    <citation type="submission" date="2021-01" db="EMBL/GenBank/DDBJ databases">
        <title>Whole genome shotgun sequence of Cellulomonas oligotrophica NBRC 109435.</title>
        <authorList>
            <person name="Komaki H."/>
            <person name="Tamura T."/>
        </authorList>
    </citation>
    <scope>NUCLEOTIDE SEQUENCE [LARGE SCALE GENOMIC DNA]</scope>
    <source>
        <strain evidence="1 4">NBRC 109435</strain>
    </source>
</reference>
<protein>
    <submittedName>
        <fullName evidence="2">Uncharacterized protein</fullName>
    </submittedName>
</protein>
<dbReference type="EMBL" id="JACCBK010000001">
    <property type="protein sequence ID" value="NYD86929.1"/>
    <property type="molecule type" value="Genomic_DNA"/>
</dbReference>
<dbReference type="EMBL" id="BONN01000003">
    <property type="protein sequence ID" value="GIG32285.1"/>
    <property type="molecule type" value="Genomic_DNA"/>
</dbReference>
<keyword evidence="4" id="KW-1185">Reference proteome</keyword>
<sequence length="449" mass="47686">MDGDPRADATEVMARWRRVERRTAHDPGSGLRLPEVTDATRADADVLAAAGHPHDAVHRYTHDSALAALRDAGRTWDLPGAAAAWTAGLWSAPWTWRSALTGHLLATTLPGHAYDPYPSGSPCRVCGAAAEGALAATAEHVLRLGGGAPIDGAVPEHALALAGLADLPRPEPTEHDRWTLRAVLTVLRALPPGTRYAAARTALTRARLLDTSAPHAYGAVLEELALVGAVAPTAHPGLAVRWSDYAERDRRPSVRVEVQAPLAWWSSSDGLREDVLEHVFTGFATGDVDLDGPRPTPEPARGATVVGALPARLRALDRTGRTAAVPRSVGDGPPAVGDVWAVRVTGDRWVTCRVAATDVAGGRPYAQVEMLAGVHDAFPVAPDMDLRAQPRRDGRWHAWVHSLDRTPHVRRVAQGTAAPASPLPPATGAERHPAKALAHLAGWCYPELD</sequence>
<dbReference type="RefSeq" id="WP_140459416.1">
    <property type="nucleotide sequence ID" value="NZ_BAABFI010000008.1"/>
</dbReference>
<name>A0A7Y9JZL3_9CELL</name>
<evidence type="ECO:0000313" key="4">
    <source>
        <dbReference type="Proteomes" id="UP000618382"/>
    </source>
</evidence>
<accession>A0A7Y9JZL3</accession>
<gene>
    <name evidence="2" type="ORF">BKA21_002478</name>
    <name evidence="1" type="ORF">Col01nite_14440</name>
</gene>
<evidence type="ECO:0000313" key="1">
    <source>
        <dbReference type="EMBL" id="GIG32285.1"/>
    </source>
</evidence>
<dbReference type="Proteomes" id="UP000618382">
    <property type="component" value="Unassembled WGS sequence"/>
</dbReference>
<dbReference type="AlphaFoldDB" id="A0A7Y9JZL3"/>
<dbReference type="Proteomes" id="UP000577956">
    <property type="component" value="Unassembled WGS sequence"/>
</dbReference>
<reference evidence="2 3" key="1">
    <citation type="submission" date="2020-07" db="EMBL/GenBank/DDBJ databases">
        <title>Sequencing the genomes of 1000 actinobacteria strains.</title>
        <authorList>
            <person name="Klenk H.-P."/>
        </authorList>
    </citation>
    <scope>NUCLEOTIDE SEQUENCE [LARGE SCALE GENOMIC DNA]</scope>
    <source>
        <strain evidence="2 3">DSM 24482</strain>
    </source>
</reference>
<evidence type="ECO:0000313" key="3">
    <source>
        <dbReference type="Proteomes" id="UP000577956"/>
    </source>
</evidence>
<evidence type="ECO:0000313" key="2">
    <source>
        <dbReference type="EMBL" id="NYD86929.1"/>
    </source>
</evidence>
<proteinExistence type="predicted"/>